<evidence type="ECO:0000256" key="3">
    <source>
        <dbReference type="ARBA" id="ARBA00023145"/>
    </source>
</evidence>
<accession>A0A1X7K2H9</accession>
<dbReference type="InterPro" id="IPR014395">
    <property type="entry name" value="Pen/GL7ACA/AHL_acylase"/>
</dbReference>
<gene>
    <name evidence="6" type="ORF">SAMN05661096_02251</name>
</gene>
<dbReference type="AlphaFoldDB" id="A0A1X7K2H9"/>
<dbReference type="GO" id="GO:0017000">
    <property type="term" value="P:antibiotic biosynthetic process"/>
    <property type="evidence" value="ECO:0007669"/>
    <property type="project" value="InterPro"/>
</dbReference>
<evidence type="ECO:0000256" key="2">
    <source>
        <dbReference type="ARBA" id="ARBA00022801"/>
    </source>
</evidence>
<dbReference type="PIRSF" id="PIRSF001227">
    <property type="entry name" value="Pen_acylase"/>
    <property type="match status" value="1"/>
</dbReference>
<dbReference type="RefSeq" id="WP_085517186.1">
    <property type="nucleotide sequence ID" value="NZ_FXAW01000004.1"/>
</dbReference>
<dbReference type="EMBL" id="FXAW01000004">
    <property type="protein sequence ID" value="SMG34761.1"/>
    <property type="molecule type" value="Genomic_DNA"/>
</dbReference>
<keyword evidence="7" id="KW-1185">Reference proteome</keyword>
<dbReference type="GO" id="GO:0046872">
    <property type="term" value="F:metal ion binding"/>
    <property type="evidence" value="ECO:0007669"/>
    <property type="project" value="UniProtKB-KW"/>
</dbReference>
<dbReference type="STRING" id="1028.SAMN05661096_02251"/>
<dbReference type="PANTHER" id="PTHR34218">
    <property type="entry name" value="PEPTIDASE S45 PENICILLIN AMIDASE"/>
    <property type="match status" value="1"/>
</dbReference>
<evidence type="ECO:0000256" key="1">
    <source>
        <dbReference type="ARBA" id="ARBA00006586"/>
    </source>
</evidence>
<protein>
    <submittedName>
        <fullName evidence="6">Penicillin amidase</fullName>
    </submittedName>
</protein>
<dbReference type="InterPro" id="IPR002692">
    <property type="entry name" value="S45"/>
</dbReference>
<dbReference type="Pfam" id="PF01804">
    <property type="entry name" value="Penicil_amidase"/>
    <property type="match status" value="1"/>
</dbReference>
<comment type="cofactor">
    <cofactor evidence="5">
        <name>Ca(2+)</name>
        <dbReference type="ChEBI" id="CHEBI:29108"/>
    </cofactor>
    <text evidence="5">Binds 1 Ca(2+) ion per dimer.</text>
</comment>
<sequence>MNFIKFIFPFLIALALVVGLNNKWGQVPPLGKFLDPYNGFWANSENQTIPFEEKPAIAGLNEVVKVYYDSILVPHVYANNDHDLYMAQGYITAQNRLWQMEFQTHASAGRVSEIIGKDALDFDRYQRRNGLLYGAEKAEKLMAEDPTIGPILDAYTEGINQYIASLDYKDLPIEYKLLDYKPEKWSNLKSGLLLKYMANDLSGGDSDAENTQLLKMLGKERFDFLFPDSYDDFDPVIPKAKEWDFEPQTVERPDSVSFPLVFPDDKATEPDPQNGSNNWTVHGSKTASGKPILANDPHLSLNLPSIWYVMHLNSPSVNVFGSTLPGALGVIIGFNDKVSWGVTNATRDVRDWYHIDFKNAEKKEYRYNGKWLKTQKVIQEFKIRGDENFHDTIYYTHHGPIVYDESFRPGNSKTNFALRWTAHDPSNEQMTFHLLNRANDYDDYEKALTHYDCPAQNFAYADVHGDIALWINGKFPLRWEEQGKFIMDGSRADMDWAGFIPRAHNAYMKNPEQGYLSSANQIPVDSTYPYYHYDRGYEHYRNRRLNRKLETLENITIEDMMRLQNDNYWLMASEILPGVLDSLNRNNMTEEQKTAFDALATWNYMADQDMAAPAYFEIFWDDLYRNLWDEFYGLKNSVRRPELPVTLQILKEYPNDPYIDHQETDTKESITDLYQMSFQSAVDSVENWKSANEKELTWSNFKNTRVQHLARLAPFSTDNIQIGGNKHILNATSGRHGPSWRMIVSMEDPIKAYGVYPGGQSGNPGSYYYDNLIDSWSKGEYYELENKANASDLNNIIFTQTLTSGAK</sequence>
<evidence type="ECO:0000256" key="5">
    <source>
        <dbReference type="PIRSR" id="PIRSR001227-2"/>
    </source>
</evidence>
<name>A0A1X7K2H9_9BACT</name>
<comment type="similarity">
    <text evidence="1">Belongs to the peptidase S45 family.</text>
</comment>
<dbReference type="CDD" id="cd03747">
    <property type="entry name" value="Ntn_PGA_like"/>
    <property type="match status" value="1"/>
</dbReference>
<evidence type="ECO:0000313" key="7">
    <source>
        <dbReference type="Proteomes" id="UP000193804"/>
    </source>
</evidence>
<dbReference type="Proteomes" id="UP000193804">
    <property type="component" value="Unassembled WGS sequence"/>
</dbReference>
<dbReference type="InterPro" id="IPR029055">
    <property type="entry name" value="Ntn_hydrolases_N"/>
</dbReference>
<dbReference type="PANTHER" id="PTHR34218:SF4">
    <property type="entry name" value="ACYL-HOMOSERINE LACTONE ACYLASE QUIP"/>
    <property type="match status" value="1"/>
</dbReference>
<dbReference type="Gene3D" id="1.10.439.10">
    <property type="entry name" value="Penicillin Amidohydrolase, domain 1"/>
    <property type="match status" value="1"/>
</dbReference>
<keyword evidence="2" id="KW-0378">Hydrolase</keyword>
<keyword evidence="3" id="KW-0865">Zymogen</keyword>
<feature type="binding site" evidence="5">
    <location>
        <position position="348"/>
    </location>
    <ligand>
        <name>Ca(2+)</name>
        <dbReference type="ChEBI" id="CHEBI:29108"/>
    </ligand>
</feature>
<evidence type="ECO:0000313" key="6">
    <source>
        <dbReference type="EMBL" id="SMG34761.1"/>
    </source>
</evidence>
<dbReference type="Gene3D" id="2.30.120.10">
    <property type="match status" value="1"/>
</dbReference>
<evidence type="ECO:0000256" key="4">
    <source>
        <dbReference type="PIRSR" id="PIRSR001227-1"/>
    </source>
</evidence>
<keyword evidence="5" id="KW-0479">Metal-binding</keyword>
<feature type="active site" description="Nucleophile" evidence="4">
    <location>
        <position position="276"/>
    </location>
</feature>
<proteinExistence type="inferred from homology"/>
<organism evidence="6 7">
    <name type="scientific">Marivirga sericea</name>
    <dbReference type="NCBI Taxonomy" id="1028"/>
    <lineage>
        <taxon>Bacteria</taxon>
        <taxon>Pseudomonadati</taxon>
        <taxon>Bacteroidota</taxon>
        <taxon>Cytophagia</taxon>
        <taxon>Cytophagales</taxon>
        <taxon>Marivirgaceae</taxon>
        <taxon>Marivirga</taxon>
    </lineage>
</organism>
<feature type="binding site" evidence="5">
    <location>
        <position position="351"/>
    </location>
    <ligand>
        <name>Ca(2+)</name>
        <dbReference type="ChEBI" id="CHEBI:29108"/>
    </ligand>
</feature>
<dbReference type="Gene3D" id="1.10.1400.10">
    <property type="match status" value="1"/>
</dbReference>
<keyword evidence="5" id="KW-0106">Calcium</keyword>
<dbReference type="Gene3D" id="3.60.20.10">
    <property type="entry name" value="Glutamine Phosphoribosylpyrophosphate, subunit 1, domain 1"/>
    <property type="match status" value="1"/>
</dbReference>
<dbReference type="OrthoDB" id="9759796at2"/>
<dbReference type="GO" id="GO:0016811">
    <property type="term" value="F:hydrolase activity, acting on carbon-nitrogen (but not peptide) bonds, in linear amides"/>
    <property type="evidence" value="ECO:0007669"/>
    <property type="project" value="InterPro"/>
</dbReference>
<dbReference type="SUPFAM" id="SSF56235">
    <property type="entry name" value="N-terminal nucleophile aminohydrolases (Ntn hydrolases)"/>
    <property type="match status" value="1"/>
</dbReference>
<dbReference type="InterPro" id="IPR043147">
    <property type="entry name" value="Penicillin_amidase_A-knob"/>
</dbReference>
<dbReference type="InterPro" id="IPR023343">
    <property type="entry name" value="Penicillin_amidase_dom1"/>
</dbReference>
<dbReference type="InterPro" id="IPR043146">
    <property type="entry name" value="Penicillin_amidase_N_B-knob"/>
</dbReference>
<reference evidence="7" key="1">
    <citation type="submission" date="2017-04" db="EMBL/GenBank/DDBJ databases">
        <authorList>
            <person name="Varghese N."/>
            <person name="Submissions S."/>
        </authorList>
    </citation>
    <scope>NUCLEOTIDE SEQUENCE [LARGE SCALE GENOMIC DNA]</scope>
    <source>
        <strain evidence="7">DSM 4125</strain>
    </source>
</reference>